<keyword evidence="1" id="KW-0472">Membrane</keyword>
<feature type="transmembrane region" description="Helical" evidence="1">
    <location>
        <begin position="41"/>
        <end position="62"/>
    </location>
</feature>
<feature type="transmembrane region" description="Helical" evidence="1">
    <location>
        <begin position="158"/>
        <end position="179"/>
    </location>
</feature>
<dbReference type="GO" id="GO:0006508">
    <property type="term" value="P:proteolysis"/>
    <property type="evidence" value="ECO:0007669"/>
    <property type="project" value="UniProtKB-KW"/>
</dbReference>
<dbReference type="InterPro" id="IPR003675">
    <property type="entry name" value="Rce1/LyrA-like_dom"/>
</dbReference>
<dbReference type="STRING" id="1469948.GCA_000732725_03416"/>
<dbReference type="GO" id="GO:0004175">
    <property type="term" value="F:endopeptidase activity"/>
    <property type="evidence" value="ECO:0007669"/>
    <property type="project" value="UniProtKB-ARBA"/>
</dbReference>
<evidence type="ECO:0000259" key="2">
    <source>
        <dbReference type="Pfam" id="PF02517"/>
    </source>
</evidence>
<keyword evidence="1" id="KW-1133">Transmembrane helix</keyword>
<accession>A0A4V2QB96</accession>
<feature type="transmembrane region" description="Helical" evidence="1">
    <location>
        <begin position="185"/>
        <end position="208"/>
    </location>
</feature>
<dbReference type="InterPro" id="IPR042150">
    <property type="entry name" value="MmRce1-like"/>
</dbReference>
<dbReference type="OrthoDB" id="9777755at2"/>
<dbReference type="Pfam" id="PF02517">
    <property type="entry name" value="Rce1-like"/>
    <property type="match status" value="1"/>
</dbReference>
<gene>
    <name evidence="3" type="ORF">EDD76_11662</name>
</gene>
<dbReference type="Proteomes" id="UP000295718">
    <property type="component" value="Unassembled WGS sequence"/>
</dbReference>
<feature type="transmembrane region" description="Helical" evidence="1">
    <location>
        <begin position="83"/>
        <end position="106"/>
    </location>
</feature>
<evidence type="ECO:0000313" key="4">
    <source>
        <dbReference type="Proteomes" id="UP000295718"/>
    </source>
</evidence>
<keyword evidence="4" id="KW-1185">Reference proteome</keyword>
<organism evidence="3 4">
    <name type="scientific">Kineothrix alysoides</name>
    <dbReference type="NCBI Taxonomy" id="1469948"/>
    <lineage>
        <taxon>Bacteria</taxon>
        <taxon>Bacillati</taxon>
        <taxon>Bacillota</taxon>
        <taxon>Clostridia</taxon>
        <taxon>Lachnospirales</taxon>
        <taxon>Lachnospiraceae</taxon>
        <taxon>Kineothrix</taxon>
    </lineage>
</organism>
<evidence type="ECO:0000256" key="1">
    <source>
        <dbReference type="SAM" id="Phobius"/>
    </source>
</evidence>
<feature type="transmembrane region" description="Helical" evidence="1">
    <location>
        <begin position="9"/>
        <end position="29"/>
    </location>
</feature>
<protein>
    <submittedName>
        <fullName evidence="3">CAAX prenyl protease-like protein</fullName>
    </submittedName>
</protein>
<name>A0A4V2QB96_9FIRM</name>
<proteinExistence type="predicted"/>
<feature type="transmembrane region" description="Helical" evidence="1">
    <location>
        <begin position="118"/>
        <end position="137"/>
    </location>
</feature>
<keyword evidence="3" id="KW-0645">Protease</keyword>
<feature type="transmembrane region" description="Helical" evidence="1">
    <location>
        <begin position="238"/>
        <end position="256"/>
    </location>
</feature>
<keyword evidence="3" id="KW-0378">Hydrolase</keyword>
<dbReference type="GO" id="GO:0080120">
    <property type="term" value="P:CAAX-box protein maturation"/>
    <property type="evidence" value="ECO:0007669"/>
    <property type="project" value="UniProtKB-ARBA"/>
</dbReference>
<dbReference type="RefSeq" id="WP_031392041.1">
    <property type="nucleotide sequence ID" value="NZ_JPNB01000002.1"/>
</dbReference>
<dbReference type="PANTHER" id="PTHR35797">
    <property type="entry name" value="PROTEASE-RELATED"/>
    <property type="match status" value="1"/>
</dbReference>
<dbReference type="EMBL" id="SLUO01000016">
    <property type="protein sequence ID" value="TCL55222.1"/>
    <property type="molecule type" value="Genomic_DNA"/>
</dbReference>
<feature type="domain" description="CAAX prenyl protease 2/Lysostaphin resistance protein A-like" evidence="2">
    <location>
        <begin position="126"/>
        <end position="228"/>
    </location>
</feature>
<feature type="transmembrane region" description="Helical" evidence="1">
    <location>
        <begin position="215"/>
        <end position="232"/>
    </location>
</feature>
<sequence>MNYNTKKYVILNFACSWSLFLLALVLALGLGMKFLLEDDGIYMTLLTVIYCWMPNIVLLIFWKRLNVPMSRKEFYKKEFSIRIKWTIILRILLLEVGVCVVSAFIVSLQTHTSMMQAFGIPAEGILATAFFCLFTGATGEESGWRGFLLVGYRQKHTLLTSCIFTGLVWAFWHLPVWILSGYTGMMLVVYILAFIVSLIGFTITMMYYYEKCRNIIVLVFFHYMINFVLAFYCGDDILYQVYSAVLYLIISIFFVLRDKKMYLC</sequence>
<evidence type="ECO:0000313" key="3">
    <source>
        <dbReference type="EMBL" id="TCL55222.1"/>
    </source>
</evidence>
<comment type="caution">
    <text evidence="3">The sequence shown here is derived from an EMBL/GenBank/DDBJ whole genome shotgun (WGS) entry which is preliminary data.</text>
</comment>
<dbReference type="PANTHER" id="PTHR35797:SF1">
    <property type="entry name" value="PROTEASE"/>
    <property type="match status" value="1"/>
</dbReference>
<keyword evidence="1" id="KW-0812">Transmembrane</keyword>
<dbReference type="AlphaFoldDB" id="A0A4V2QB96"/>
<reference evidence="3 4" key="1">
    <citation type="submission" date="2019-03" db="EMBL/GenBank/DDBJ databases">
        <title>Genomic Encyclopedia of Type Strains, Phase IV (KMG-IV): sequencing the most valuable type-strain genomes for metagenomic binning, comparative biology and taxonomic classification.</title>
        <authorList>
            <person name="Goeker M."/>
        </authorList>
    </citation>
    <scope>NUCLEOTIDE SEQUENCE [LARGE SCALE GENOMIC DNA]</scope>
    <source>
        <strain evidence="3 4">DSM 100556</strain>
    </source>
</reference>